<name>A0A916SVQ3_9ACTN</name>
<reference evidence="1" key="1">
    <citation type="journal article" date="2014" name="Int. J. Syst. Evol. Microbiol.">
        <title>Complete genome sequence of Corynebacterium casei LMG S-19264T (=DSM 44701T), isolated from a smear-ripened cheese.</title>
        <authorList>
            <consortium name="US DOE Joint Genome Institute (JGI-PGF)"/>
            <person name="Walter F."/>
            <person name="Albersmeier A."/>
            <person name="Kalinowski J."/>
            <person name="Ruckert C."/>
        </authorList>
    </citation>
    <scope>NUCLEOTIDE SEQUENCE</scope>
    <source>
        <strain evidence="1">CGMCC 1.12827</strain>
    </source>
</reference>
<dbReference type="AlphaFoldDB" id="A0A916SVQ3"/>
<sequence length="127" mass="12952">MTDEFDAESTQRLVAAVVGRIDEFAAALIGRVEATSAEPGGGVASGESASTGGGFVDLLIVEALEALARLLASLISVLETLAVAVDAFLTTRVHATAGAASTDARRARSSFQPITVHIDPGTADGRR</sequence>
<evidence type="ECO:0000313" key="1">
    <source>
        <dbReference type="EMBL" id="GGB19046.1"/>
    </source>
</evidence>
<evidence type="ECO:0000313" key="2">
    <source>
        <dbReference type="Proteomes" id="UP000621454"/>
    </source>
</evidence>
<accession>A0A916SVQ3</accession>
<dbReference type="RefSeq" id="WP_188584904.1">
    <property type="nucleotide sequence ID" value="NZ_BMGC01000002.1"/>
</dbReference>
<keyword evidence="2" id="KW-1185">Reference proteome</keyword>
<organism evidence="1 2">
    <name type="scientific">Gordonia jinhuaensis</name>
    <dbReference type="NCBI Taxonomy" id="1517702"/>
    <lineage>
        <taxon>Bacteria</taxon>
        <taxon>Bacillati</taxon>
        <taxon>Actinomycetota</taxon>
        <taxon>Actinomycetes</taxon>
        <taxon>Mycobacteriales</taxon>
        <taxon>Gordoniaceae</taxon>
        <taxon>Gordonia</taxon>
    </lineage>
</organism>
<dbReference type="EMBL" id="BMGC01000002">
    <property type="protein sequence ID" value="GGB19046.1"/>
    <property type="molecule type" value="Genomic_DNA"/>
</dbReference>
<dbReference type="Proteomes" id="UP000621454">
    <property type="component" value="Unassembled WGS sequence"/>
</dbReference>
<comment type="caution">
    <text evidence="1">The sequence shown here is derived from an EMBL/GenBank/DDBJ whole genome shotgun (WGS) entry which is preliminary data.</text>
</comment>
<protein>
    <submittedName>
        <fullName evidence="1">Uncharacterized protein</fullName>
    </submittedName>
</protein>
<gene>
    <name evidence="1" type="ORF">GCM10011489_03940</name>
</gene>
<reference evidence="1" key="2">
    <citation type="submission" date="2020-09" db="EMBL/GenBank/DDBJ databases">
        <authorList>
            <person name="Sun Q."/>
            <person name="Zhou Y."/>
        </authorList>
    </citation>
    <scope>NUCLEOTIDE SEQUENCE</scope>
    <source>
        <strain evidence="1">CGMCC 1.12827</strain>
    </source>
</reference>
<proteinExistence type="predicted"/>